<comment type="caution">
    <text evidence="5">The sequence shown here is derived from an EMBL/GenBank/DDBJ whole genome shotgun (WGS) entry which is preliminary data.</text>
</comment>
<evidence type="ECO:0000256" key="1">
    <source>
        <dbReference type="ARBA" id="ARBA00007374"/>
    </source>
</evidence>
<keyword evidence="2 4" id="KW-0808">Transferase</keyword>
<dbReference type="Gene3D" id="3.30.470.160">
    <property type="entry name" value="Inositol polyphosphate kinase"/>
    <property type="match status" value="1"/>
</dbReference>
<dbReference type="InterPro" id="IPR005522">
    <property type="entry name" value="IPK"/>
</dbReference>
<dbReference type="AlphaFoldDB" id="A0A7I8VMJ0"/>
<name>A0A7I8VMJ0_9ANNE</name>
<dbReference type="EMBL" id="CAJFCJ010000006">
    <property type="protein sequence ID" value="CAD5116549.1"/>
    <property type="molecule type" value="Genomic_DNA"/>
</dbReference>
<dbReference type="GO" id="GO:0000828">
    <property type="term" value="F:inositol hexakisphosphate kinase activity"/>
    <property type="evidence" value="ECO:0007669"/>
    <property type="project" value="TreeGrafter"/>
</dbReference>
<organism evidence="5 6">
    <name type="scientific">Dimorphilus gyrociliatus</name>
    <dbReference type="NCBI Taxonomy" id="2664684"/>
    <lineage>
        <taxon>Eukaryota</taxon>
        <taxon>Metazoa</taxon>
        <taxon>Spiralia</taxon>
        <taxon>Lophotrochozoa</taxon>
        <taxon>Annelida</taxon>
        <taxon>Polychaeta</taxon>
        <taxon>Polychaeta incertae sedis</taxon>
        <taxon>Dinophilidae</taxon>
        <taxon>Dimorphilus</taxon>
    </lineage>
</organism>
<accession>A0A7I8VMJ0</accession>
<sequence length="350" mass="40128">MPEVEEEKVEFIKHGEVVTLEPFTHQAFIKREYYFYLSLPKELQSFVPEFRGLIEVRLQMIENDVKVFGQPIKPINSNHSALLLSRNKKSSLQRADSTSNSNYCTDVSEEQIRQIINQQLTETRLESLNPFSVNFCKESLKKLHSRHGSAPRNYILLEDVTSVYSRPCVLDLKMGTRQHGDDATFEKKQLQKAKCAMSTSSSLGVRLCGMQVFREDDDKYLCHNKYHGRTLSSQGFKETVLEFLDNGNGIRIDVIPEIISRLNTLKTVVEQLNCWRFYSSSLLIIYEGKQGTVKSNVDVRMIDFAHTTNGAYVEDEVLHVGLDQGYLFGLTNLIEVFKSVLNKNKQVHDS</sequence>
<dbReference type="PANTHER" id="PTHR12400">
    <property type="entry name" value="INOSITOL POLYPHOSPHATE KINASE"/>
    <property type="match status" value="1"/>
</dbReference>
<dbReference type="PANTHER" id="PTHR12400:SF21">
    <property type="entry name" value="KINASE"/>
    <property type="match status" value="1"/>
</dbReference>
<dbReference type="GO" id="GO:0032958">
    <property type="term" value="P:inositol phosphate biosynthetic process"/>
    <property type="evidence" value="ECO:0007669"/>
    <property type="project" value="InterPro"/>
</dbReference>
<comment type="similarity">
    <text evidence="1 4">Belongs to the inositol phosphokinase (IPK) family.</text>
</comment>
<dbReference type="Proteomes" id="UP000549394">
    <property type="component" value="Unassembled WGS sequence"/>
</dbReference>
<keyword evidence="3 4" id="KW-0418">Kinase</keyword>
<reference evidence="5 6" key="1">
    <citation type="submission" date="2020-08" db="EMBL/GenBank/DDBJ databases">
        <authorList>
            <person name="Hejnol A."/>
        </authorList>
    </citation>
    <scope>NUCLEOTIDE SEQUENCE [LARGE SCALE GENOMIC DNA]</scope>
</reference>
<dbReference type="OrthoDB" id="2573163at2759"/>
<evidence type="ECO:0000313" key="6">
    <source>
        <dbReference type="Proteomes" id="UP000549394"/>
    </source>
</evidence>
<dbReference type="GO" id="GO:0005634">
    <property type="term" value="C:nucleus"/>
    <property type="evidence" value="ECO:0007669"/>
    <property type="project" value="TreeGrafter"/>
</dbReference>
<keyword evidence="6" id="KW-1185">Reference proteome</keyword>
<evidence type="ECO:0000256" key="2">
    <source>
        <dbReference type="ARBA" id="ARBA00022679"/>
    </source>
</evidence>
<evidence type="ECO:0000313" key="5">
    <source>
        <dbReference type="EMBL" id="CAD5116549.1"/>
    </source>
</evidence>
<proteinExistence type="inferred from homology"/>
<dbReference type="Pfam" id="PF03770">
    <property type="entry name" value="IPK"/>
    <property type="match status" value="1"/>
</dbReference>
<dbReference type="SUPFAM" id="SSF56104">
    <property type="entry name" value="SAICAR synthase-like"/>
    <property type="match status" value="1"/>
</dbReference>
<dbReference type="GO" id="GO:0005737">
    <property type="term" value="C:cytoplasm"/>
    <property type="evidence" value="ECO:0007669"/>
    <property type="project" value="TreeGrafter"/>
</dbReference>
<protein>
    <recommendedName>
        <fullName evidence="4">Kinase</fullName>
        <ecNumber evidence="4">2.7.-.-</ecNumber>
    </recommendedName>
</protein>
<dbReference type="EC" id="2.7.-.-" evidence="4"/>
<evidence type="ECO:0000256" key="3">
    <source>
        <dbReference type="ARBA" id="ARBA00022777"/>
    </source>
</evidence>
<gene>
    <name evidence="5" type="ORF">DGYR_LOCUS5158</name>
</gene>
<dbReference type="InterPro" id="IPR038286">
    <property type="entry name" value="IPK_sf"/>
</dbReference>
<dbReference type="GO" id="GO:0046854">
    <property type="term" value="P:phosphatidylinositol phosphate biosynthetic process"/>
    <property type="evidence" value="ECO:0007669"/>
    <property type="project" value="TreeGrafter"/>
</dbReference>
<evidence type="ECO:0000256" key="4">
    <source>
        <dbReference type="RuleBase" id="RU363090"/>
    </source>
</evidence>